<proteinExistence type="inferred from homology"/>
<feature type="binding site" evidence="2">
    <location>
        <position position="238"/>
    </location>
    <ligand>
        <name>substrate</name>
    </ligand>
</feature>
<evidence type="ECO:0000313" key="5">
    <source>
        <dbReference type="Proteomes" id="UP001266099"/>
    </source>
</evidence>
<comment type="catalytic activity">
    <reaction evidence="2">
        <text>L-homoserine + acetyl-CoA = O-acetyl-L-homoserine + CoA</text>
        <dbReference type="Rhea" id="RHEA:13701"/>
        <dbReference type="ChEBI" id="CHEBI:57287"/>
        <dbReference type="ChEBI" id="CHEBI:57288"/>
        <dbReference type="ChEBI" id="CHEBI:57476"/>
        <dbReference type="ChEBI" id="CHEBI:57716"/>
        <dbReference type="EC" id="2.3.1.31"/>
    </reaction>
</comment>
<dbReference type="Proteomes" id="UP001266099">
    <property type="component" value="Unassembled WGS sequence"/>
</dbReference>
<gene>
    <name evidence="2" type="primary">metXA</name>
    <name evidence="4" type="ORF">J2S36_000679</name>
</gene>
<keyword evidence="2" id="KW-0028">Amino-acid biosynthesis</keyword>
<organism evidence="4 5">
    <name type="scientific">Arcanobacterium hippocoleae</name>
    <dbReference type="NCBI Taxonomy" id="149017"/>
    <lineage>
        <taxon>Bacteria</taxon>
        <taxon>Bacillati</taxon>
        <taxon>Actinomycetota</taxon>
        <taxon>Actinomycetes</taxon>
        <taxon>Actinomycetales</taxon>
        <taxon>Actinomycetaceae</taxon>
        <taxon>Arcanobacterium</taxon>
    </lineage>
</organism>
<name>A0ABU1T2N3_9ACTO</name>
<feature type="active site" evidence="2">
    <location>
        <position position="341"/>
    </location>
</feature>
<evidence type="ECO:0000313" key="4">
    <source>
        <dbReference type="EMBL" id="MDR6939136.1"/>
    </source>
</evidence>
<dbReference type="NCBIfam" id="TIGR01392">
    <property type="entry name" value="homoserO_Ac_trn"/>
    <property type="match status" value="1"/>
</dbReference>
<keyword evidence="2" id="KW-0963">Cytoplasm</keyword>
<comment type="similarity">
    <text evidence="2">Belongs to the AB hydrolase superfamily. MetX family.</text>
</comment>
<dbReference type="InterPro" id="IPR000073">
    <property type="entry name" value="AB_hydrolase_1"/>
</dbReference>
<protein>
    <recommendedName>
        <fullName evidence="2">Homoserine O-acetyltransferase</fullName>
        <shortName evidence="2">HAT</shortName>
        <ecNumber evidence="2">2.3.1.31</ecNumber>
    </recommendedName>
    <alternativeName>
        <fullName evidence="2">Homoserine transacetylase</fullName>
        <shortName evidence="2">HTA</shortName>
    </alternativeName>
</protein>
<dbReference type="Gene3D" id="3.40.50.1820">
    <property type="entry name" value="alpha/beta hydrolase"/>
    <property type="match status" value="1"/>
</dbReference>
<dbReference type="SUPFAM" id="SSF53474">
    <property type="entry name" value="alpha/beta-Hydrolases"/>
    <property type="match status" value="1"/>
</dbReference>
<feature type="domain" description="AB hydrolase-1" evidence="3">
    <location>
        <begin position="68"/>
        <end position="372"/>
    </location>
</feature>
<keyword evidence="1 2" id="KW-0808">Transferase</keyword>
<accession>A0ABU1T2N3</accession>
<dbReference type="PANTHER" id="PTHR32268:SF11">
    <property type="entry name" value="HOMOSERINE O-ACETYLTRANSFERASE"/>
    <property type="match status" value="1"/>
</dbReference>
<evidence type="ECO:0000256" key="2">
    <source>
        <dbReference type="HAMAP-Rule" id="MF_00296"/>
    </source>
</evidence>
<comment type="caution">
    <text evidence="4">The sequence shown here is derived from an EMBL/GenBank/DDBJ whole genome shotgun (WGS) entry which is preliminary data.</text>
</comment>
<keyword evidence="2 4" id="KW-0012">Acyltransferase</keyword>
<dbReference type="EMBL" id="JAVDUJ010000001">
    <property type="protein sequence ID" value="MDR6939136.1"/>
    <property type="molecule type" value="Genomic_DNA"/>
</dbReference>
<comment type="caution">
    <text evidence="2">Lacks conserved residue(s) required for the propagation of feature annotation.</text>
</comment>
<dbReference type="PANTHER" id="PTHR32268">
    <property type="entry name" value="HOMOSERINE O-ACETYLTRANSFERASE"/>
    <property type="match status" value="1"/>
</dbReference>
<comment type="subcellular location">
    <subcellularLocation>
        <location evidence="2">Cytoplasm</location>
    </subcellularLocation>
</comment>
<dbReference type="NCBIfam" id="NF001209">
    <property type="entry name" value="PRK00175.1"/>
    <property type="match status" value="1"/>
</dbReference>
<feature type="binding site" evidence="2">
    <location>
        <position position="372"/>
    </location>
    <ligand>
        <name>substrate</name>
    </ligand>
</feature>
<dbReference type="InterPro" id="IPR029058">
    <property type="entry name" value="AB_hydrolase_fold"/>
</dbReference>
<comment type="function">
    <text evidence="2">Transfers an acetyl group from acetyl-CoA to L-homoserine, forming acetyl-L-homoserine.</text>
</comment>
<dbReference type="GO" id="GO:0004414">
    <property type="term" value="F:homoserine O-acetyltransferase activity"/>
    <property type="evidence" value="ECO:0007669"/>
    <property type="project" value="UniProtKB-EC"/>
</dbReference>
<sequence length="394" mass="41810">MSDMNNPLAGDIGEEINEELLPATGAWLAGSDPGEKRFADIGVLELELGAKLPVRIAYETWGEYNGHNAVLLCHPLTGDSHACGIGGWWSDIVGPGKAIDTEKFYVVAPNVLGGCQGTTGPASLAADARPYGSRFPEITVRDQVRAEAALADFLGIQAWRFIAGASAGGQRVMEWAASFPQRTQSFAVLVSNAEATAEQIAFCRQQHAAILLDPAFRGGDYYDAEVGNGPHRGLCLARAIAHTTYRCHTELDSRFGNSPQAGEVTLAAGNTIAGFRRAGRFAAESYLDYHGNKLAARFDANSYLVLNRAMSTHSIGRGRGGTAAVLASLTMPALVVNVDSDRLFYPDDVAALAAALPGANGVATVTSKFGHDGFLIESAQVAKIIAEFLQREKI</sequence>
<feature type="active site" evidence="2">
    <location>
        <position position="371"/>
    </location>
</feature>
<feature type="active site" description="Nucleophile" evidence="2">
    <location>
        <position position="166"/>
    </location>
</feature>
<comment type="subunit">
    <text evidence="2">Homodimer.</text>
</comment>
<keyword evidence="2" id="KW-0486">Methionine biosynthesis</keyword>
<dbReference type="PIRSF" id="PIRSF000443">
    <property type="entry name" value="Homoser_Ac_trans"/>
    <property type="match status" value="1"/>
</dbReference>
<comment type="pathway">
    <text evidence="2">Amino-acid biosynthesis; L-methionine biosynthesis via de novo pathway; O-acetyl-L-homoserine from L-homoserine: step 1/1.</text>
</comment>
<reference evidence="4 5" key="1">
    <citation type="submission" date="2023-07" db="EMBL/GenBank/DDBJ databases">
        <title>Sequencing the genomes of 1000 actinobacteria strains.</title>
        <authorList>
            <person name="Klenk H.-P."/>
        </authorList>
    </citation>
    <scope>NUCLEOTIDE SEQUENCE [LARGE SCALE GENOMIC DNA]</scope>
    <source>
        <strain evidence="4 5">DSM 15539</strain>
    </source>
</reference>
<evidence type="ECO:0000259" key="3">
    <source>
        <dbReference type="Pfam" id="PF00561"/>
    </source>
</evidence>
<evidence type="ECO:0000256" key="1">
    <source>
        <dbReference type="ARBA" id="ARBA00022679"/>
    </source>
</evidence>
<dbReference type="Pfam" id="PF00561">
    <property type="entry name" value="Abhydrolase_1"/>
    <property type="match status" value="1"/>
</dbReference>
<dbReference type="HAMAP" id="MF_00296">
    <property type="entry name" value="MetX_acyltransf"/>
    <property type="match status" value="1"/>
</dbReference>
<dbReference type="EC" id="2.3.1.31" evidence="2"/>
<keyword evidence="5" id="KW-1185">Reference proteome</keyword>
<dbReference type="InterPro" id="IPR008220">
    <property type="entry name" value="HAT_MetX-like"/>
</dbReference>